<sequence length="348" mass="36404">MTWMLYGANGYTGRLVAKLAVERGEQPTLAGRSRERVAPLAAELDLPYRIFDLADGEATRAALSQVDTVAHCAGPFSATAVPMVEACVDARTNYLDVTGEIAVFEDVFAYHEDAADAGIVLLPGSGFDVVPTDCLAALLAAELPGARRLELALSISGGASPGTLKSVIASAGRGTFVRTAEGLRRIRSGHNVEVPFPSGTASAVPIPWGDLVTAHRSTGIEEIGTYVRMPKMPALAQDLGTALMKLPAAQQVATALVERFVSGPSEKVLQRSRSELWGRVTGADGETVSATLTGPGPYPMTADAVVRAVHRLESGIVRPGAHTPSSAFGADFVRELDGVQVSVAPSFL</sequence>
<dbReference type="eggNOG" id="COG3268">
    <property type="taxonomic scope" value="Bacteria"/>
</dbReference>
<dbReference type="EMBL" id="LT629701">
    <property type="protein sequence ID" value="SDN57419.1"/>
    <property type="molecule type" value="Genomic_DNA"/>
</dbReference>
<dbReference type="SUPFAM" id="SSF51735">
    <property type="entry name" value="NAD(P)-binding Rossmann-fold domains"/>
    <property type="match status" value="1"/>
</dbReference>
<dbReference type="STRING" id="211114.SAMN04489726_7234"/>
<evidence type="ECO:0000313" key="2">
    <source>
        <dbReference type="EMBL" id="SDN57419.1"/>
    </source>
</evidence>
<dbReference type="RefSeq" id="WP_030431143.1">
    <property type="nucleotide sequence ID" value="NZ_JOEF01000017.1"/>
</dbReference>
<dbReference type="Proteomes" id="UP000183376">
    <property type="component" value="Chromosome I"/>
</dbReference>
<protein>
    <submittedName>
        <fullName evidence="2">Saccharopine dehydrogenase (NAD+, L-lysine forming)</fullName>
    </submittedName>
</protein>
<dbReference type="OrthoDB" id="4420885at2"/>
<evidence type="ECO:0000313" key="3">
    <source>
        <dbReference type="Proteomes" id="UP000183376"/>
    </source>
</evidence>
<evidence type="ECO:0000259" key="1">
    <source>
        <dbReference type="Pfam" id="PF03435"/>
    </source>
</evidence>
<dbReference type="Pfam" id="PF03435">
    <property type="entry name" value="Sacchrp_dh_NADP"/>
    <property type="match status" value="1"/>
</dbReference>
<dbReference type="InterPro" id="IPR005097">
    <property type="entry name" value="Sacchrp_dh_NADP-bd"/>
</dbReference>
<keyword evidence="3" id="KW-1185">Reference proteome</keyword>
<dbReference type="AlphaFoldDB" id="A0A1H0CHT4"/>
<reference evidence="2 3" key="1">
    <citation type="submission" date="2016-10" db="EMBL/GenBank/DDBJ databases">
        <authorList>
            <person name="de Groot N.N."/>
        </authorList>
    </citation>
    <scope>NUCLEOTIDE SEQUENCE [LARGE SCALE GENOMIC DNA]</scope>
    <source>
        <strain evidence="2 3">DSM 44149</strain>
    </source>
</reference>
<dbReference type="Gene3D" id="3.40.50.720">
    <property type="entry name" value="NAD(P)-binding Rossmann-like Domain"/>
    <property type="match status" value="1"/>
</dbReference>
<dbReference type="InterPro" id="IPR036291">
    <property type="entry name" value="NAD(P)-bd_dom_sf"/>
</dbReference>
<dbReference type="PANTHER" id="PTHR43781">
    <property type="entry name" value="SACCHAROPINE DEHYDROGENASE"/>
    <property type="match status" value="1"/>
</dbReference>
<proteinExistence type="predicted"/>
<gene>
    <name evidence="2" type="ORF">SAMN04489726_7234</name>
</gene>
<name>A0A1H0CHT4_ALLAB</name>
<accession>A0A1H0CHT4</accession>
<dbReference type="PANTHER" id="PTHR43781:SF1">
    <property type="entry name" value="SACCHAROPINE DEHYDROGENASE"/>
    <property type="match status" value="1"/>
</dbReference>
<organism evidence="2 3">
    <name type="scientific">Allokutzneria albata</name>
    <name type="common">Kibdelosporangium albatum</name>
    <dbReference type="NCBI Taxonomy" id="211114"/>
    <lineage>
        <taxon>Bacteria</taxon>
        <taxon>Bacillati</taxon>
        <taxon>Actinomycetota</taxon>
        <taxon>Actinomycetes</taxon>
        <taxon>Pseudonocardiales</taxon>
        <taxon>Pseudonocardiaceae</taxon>
        <taxon>Allokutzneria</taxon>
    </lineage>
</organism>
<feature type="domain" description="Saccharopine dehydrogenase NADP binding" evidence="1">
    <location>
        <begin position="4"/>
        <end position="121"/>
    </location>
</feature>